<accession>A0A1Y1ZMR0</accession>
<organism evidence="2 3">
    <name type="scientific">Clohesyomyces aquaticus</name>
    <dbReference type="NCBI Taxonomy" id="1231657"/>
    <lineage>
        <taxon>Eukaryota</taxon>
        <taxon>Fungi</taxon>
        <taxon>Dikarya</taxon>
        <taxon>Ascomycota</taxon>
        <taxon>Pezizomycotina</taxon>
        <taxon>Dothideomycetes</taxon>
        <taxon>Pleosporomycetidae</taxon>
        <taxon>Pleosporales</taxon>
        <taxon>Lindgomycetaceae</taxon>
        <taxon>Clohesyomyces</taxon>
    </lineage>
</organism>
<feature type="domain" description="DUF7580" evidence="1">
    <location>
        <begin position="165"/>
        <end position="270"/>
    </location>
</feature>
<reference evidence="2 3" key="1">
    <citation type="submission" date="2016-07" db="EMBL/GenBank/DDBJ databases">
        <title>Pervasive Adenine N6-methylation of Active Genes in Fungi.</title>
        <authorList>
            <consortium name="DOE Joint Genome Institute"/>
            <person name="Mondo S.J."/>
            <person name="Dannebaum R.O."/>
            <person name="Kuo R.C."/>
            <person name="Labutti K."/>
            <person name="Haridas S."/>
            <person name="Kuo A."/>
            <person name="Salamov A."/>
            <person name="Ahrendt S.R."/>
            <person name="Lipzen A."/>
            <person name="Sullivan W."/>
            <person name="Andreopoulos W.B."/>
            <person name="Clum A."/>
            <person name="Lindquist E."/>
            <person name="Daum C."/>
            <person name="Ramamoorthy G.K."/>
            <person name="Gryganskyi A."/>
            <person name="Culley D."/>
            <person name="Magnuson J.K."/>
            <person name="James T.Y."/>
            <person name="O'Malley M.A."/>
            <person name="Stajich J.E."/>
            <person name="Spatafora J.W."/>
            <person name="Visel A."/>
            <person name="Grigoriev I.V."/>
        </authorList>
    </citation>
    <scope>NUCLEOTIDE SEQUENCE [LARGE SCALE GENOMIC DNA]</scope>
    <source>
        <strain evidence="2 3">CBS 115471</strain>
    </source>
</reference>
<dbReference type="Proteomes" id="UP000193144">
    <property type="component" value="Unassembled WGS sequence"/>
</dbReference>
<sequence length="310" mass="35547">MFQDLAQILKQNLQSASDSLSGAEERRPRRFQRLRKKVSSEPLRYSFVYESIEVSIKKLESWLTRFDSAFFLLTRIGGIDLDPQLGEEDPAPGQPARRLRRLRKAVGGYDPGEILKQSDASTFGLLSCLGIFYQPPSSATAHQPKFNMLFTFADDLSSPVPLPSLLRRKDSEFSVNERLKLAIELAKSLMLVHHSKFVHKNIRPETVIVSQTKSRSWARDARLEKHVYRPPSRQGLNPETDYTMQHDIYSLGVVLLEIGLWTSFVEYDKEKKPWLLQFISTKEILADRQEKRRALALKARLIEATGYLPS</sequence>
<dbReference type="OrthoDB" id="1911848at2759"/>
<evidence type="ECO:0000313" key="3">
    <source>
        <dbReference type="Proteomes" id="UP000193144"/>
    </source>
</evidence>
<dbReference type="SUPFAM" id="SSF56112">
    <property type="entry name" value="Protein kinase-like (PK-like)"/>
    <property type="match status" value="1"/>
</dbReference>
<dbReference type="InterPro" id="IPR011009">
    <property type="entry name" value="Kinase-like_dom_sf"/>
</dbReference>
<dbReference type="Pfam" id="PF24476">
    <property type="entry name" value="DUF7580"/>
    <property type="match status" value="1"/>
</dbReference>
<gene>
    <name evidence="2" type="ORF">BCR34DRAFT_601323</name>
</gene>
<dbReference type="STRING" id="1231657.A0A1Y1ZMR0"/>
<proteinExistence type="predicted"/>
<keyword evidence="3" id="KW-1185">Reference proteome</keyword>
<dbReference type="AlphaFoldDB" id="A0A1Y1ZMR0"/>
<protein>
    <recommendedName>
        <fullName evidence="1">DUF7580 domain-containing protein</fullName>
    </recommendedName>
</protein>
<evidence type="ECO:0000313" key="2">
    <source>
        <dbReference type="EMBL" id="ORY11543.1"/>
    </source>
</evidence>
<dbReference type="PANTHER" id="PTHR37542:SF1">
    <property type="entry name" value="PRION-INHIBITION AND PROPAGATION HELO DOMAIN-CONTAINING PROTEIN"/>
    <property type="match status" value="1"/>
</dbReference>
<name>A0A1Y1ZMR0_9PLEO</name>
<evidence type="ECO:0000259" key="1">
    <source>
        <dbReference type="Pfam" id="PF24476"/>
    </source>
</evidence>
<dbReference type="Gene3D" id="1.10.510.10">
    <property type="entry name" value="Transferase(Phosphotransferase) domain 1"/>
    <property type="match status" value="1"/>
</dbReference>
<dbReference type="EMBL" id="MCFA01000060">
    <property type="protein sequence ID" value="ORY11543.1"/>
    <property type="molecule type" value="Genomic_DNA"/>
</dbReference>
<comment type="caution">
    <text evidence="2">The sequence shown here is derived from an EMBL/GenBank/DDBJ whole genome shotgun (WGS) entry which is preliminary data.</text>
</comment>
<dbReference type="PANTHER" id="PTHR37542">
    <property type="entry name" value="HELO DOMAIN-CONTAINING PROTEIN-RELATED"/>
    <property type="match status" value="1"/>
</dbReference>
<dbReference type="InterPro" id="IPR056002">
    <property type="entry name" value="DUF7580"/>
</dbReference>